<dbReference type="PANTHER" id="PTHR37299">
    <property type="entry name" value="TRANSCRIPTIONAL REGULATOR-RELATED"/>
    <property type="match status" value="1"/>
</dbReference>
<dbReference type="EMBL" id="CADCVY010000025">
    <property type="protein sequence ID" value="CAA9493983.1"/>
    <property type="molecule type" value="Genomic_DNA"/>
</dbReference>
<reference evidence="3" key="1">
    <citation type="submission" date="2020-02" db="EMBL/GenBank/DDBJ databases">
        <authorList>
            <person name="Meier V. D."/>
        </authorList>
    </citation>
    <scope>NUCLEOTIDE SEQUENCE</scope>
    <source>
        <strain evidence="3">AVDCRST_MAG44</strain>
    </source>
</reference>
<dbReference type="InterPro" id="IPR007492">
    <property type="entry name" value="LytTR_DNA-bd_dom"/>
</dbReference>
<feature type="transmembrane region" description="Helical" evidence="1">
    <location>
        <begin position="52"/>
        <end position="74"/>
    </location>
</feature>
<dbReference type="GO" id="GO:0000156">
    <property type="term" value="F:phosphorelay response regulator activity"/>
    <property type="evidence" value="ECO:0007669"/>
    <property type="project" value="InterPro"/>
</dbReference>
<protein>
    <recommendedName>
        <fullName evidence="2">HTH LytTR-type domain-containing protein</fullName>
    </recommendedName>
</protein>
<feature type="domain" description="HTH LytTR-type" evidence="2">
    <location>
        <begin position="180"/>
        <end position="273"/>
    </location>
</feature>
<feature type="transmembrane region" description="Helical" evidence="1">
    <location>
        <begin position="86"/>
        <end position="107"/>
    </location>
</feature>
<evidence type="ECO:0000313" key="3">
    <source>
        <dbReference type="EMBL" id="CAA9493983.1"/>
    </source>
</evidence>
<dbReference type="Pfam" id="PF04397">
    <property type="entry name" value="LytTR"/>
    <property type="match status" value="1"/>
</dbReference>
<organism evidence="3">
    <name type="scientific">uncultured Sphingomonas sp</name>
    <dbReference type="NCBI Taxonomy" id="158754"/>
    <lineage>
        <taxon>Bacteria</taxon>
        <taxon>Pseudomonadati</taxon>
        <taxon>Pseudomonadota</taxon>
        <taxon>Alphaproteobacteria</taxon>
        <taxon>Sphingomonadales</taxon>
        <taxon>Sphingomonadaceae</taxon>
        <taxon>Sphingomonas</taxon>
        <taxon>environmental samples</taxon>
    </lineage>
</organism>
<dbReference type="Gene3D" id="2.40.50.1020">
    <property type="entry name" value="LytTr DNA-binding domain"/>
    <property type="match status" value="1"/>
</dbReference>
<gene>
    <name evidence="3" type="ORF">AVDCRST_MAG44-377</name>
</gene>
<dbReference type="InterPro" id="IPR046947">
    <property type="entry name" value="LytR-like"/>
</dbReference>
<proteinExistence type="predicted"/>
<dbReference type="GO" id="GO:0003677">
    <property type="term" value="F:DNA binding"/>
    <property type="evidence" value="ECO:0007669"/>
    <property type="project" value="InterPro"/>
</dbReference>
<dbReference type="AlphaFoldDB" id="A0A6J4SJL8"/>
<accession>A0A6J4SJL8</accession>
<name>A0A6J4SJL8_9SPHN</name>
<sequence length="273" mass="29690">MRWKFHWRNVKPMHFGSPTFYAAALGIFLCAYAAILALTIESTPGQLLTSALANVVALLLVGLCARFVLLRYVLQGSALKQVPAHFLLALTFSLLWYWLITVLIGAARGEGFARFAVLPFPDAAARWQLFQGTSMYALVAVAAFAEQLADELGRVREAAASGASEGGAAPLFIKHDDDWVPLDPDRIILVRGADDYSEIVTEASTHLVRQRLGSISERLGGGFVRVHRSYVVNASRIARAEPTGNGTLQLIMANGAAVRTSRTGARLLRQLLI</sequence>
<keyword evidence="1" id="KW-1133">Transmembrane helix</keyword>
<dbReference type="SMART" id="SM00850">
    <property type="entry name" value="LytTR"/>
    <property type="match status" value="1"/>
</dbReference>
<dbReference type="PANTHER" id="PTHR37299:SF1">
    <property type="entry name" value="STAGE 0 SPORULATION PROTEIN A HOMOLOG"/>
    <property type="match status" value="1"/>
</dbReference>
<dbReference type="PROSITE" id="PS50930">
    <property type="entry name" value="HTH_LYTTR"/>
    <property type="match status" value="1"/>
</dbReference>
<evidence type="ECO:0000256" key="1">
    <source>
        <dbReference type="SAM" id="Phobius"/>
    </source>
</evidence>
<keyword evidence="1" id="KW-0812">Transmembrane</keyword>
<feature type="transmembrane region" description="Helical" evidence="1">
    <location>
        <begin position="20"/>
        <end position="40"/>
    </location>
</feature>
<keyword evidence="1" id="KW-0472">Membrane</keyword>
<evidence type="ECO:0000259" key="2">
    <source>
        <dbReference type="PROSITE" id="PS50930"/>
    </source>
</evidence>